<feature type="domain" description="Peptidase M20 dimerisation" evidence="3">
    <location>
        <begin position="183"/>
        <end position="277"/>
    </location>
</feature>
<dbReference type="InterPro" id="IPR036264">
    <property type="entry name" value="Bact_exopeptidase_dim_dom"/>
</dbReference>
<dbReference type="GO" id="GO:0050118">
    <property type="term" value="F:N-acetyldiaminopimelate deacetylase activity"/>
    <property type="evidence" value="ECO:0007669"/>
    <property type="project" value="UniProtKB-ARBA"/>
</dbReference>
<dbReference type="NCBIfam" id="TIGR01891">
    <property type="entry name" value="amidohydrolases"/>
    <property type="match status" value="1"/>
</dbReference>
<name>A0A420DQX1_9RHOB</name>
<dbReference type="GO" id="GO:0046872">
    <property type="term" value="F:metal ion binding"/>
    <property type="evidence" value="ECO:0007669"/>
    <property type="project" value="UniProtKB-KW"/>
</dbReference>
<dbReference type="InterPro" id="IPR011650">
    <property type="entry name" value="Peptidase_M20_dimer"/>
</dbReference>
<feature type="binding site" evidence="2">
    <location>
        <position position="105"/>
    </location>
    <ligand>
        <name>Mn(2+)</name>
        <dbReference type="ChEBI" id="CHEBI:29035"/>
        <label>2</label>
    </ligand>
</feature>
<dbReference type="SUPFAM" id="SSF55031">
    <property type="entry name" value="Bacterial exopeptidase dimerisation domain"/>
    <property type="match status" value="1"/>
</dbReference>
<keyword evidence="2" id="KW-0479">Metal-binding</keyword>
<gene>
    <name evidence="4" type="ORF">C8N30_1280</name>
</gene>
<organism evidence="4 5">
    <name type="scientific">Sulfitobacter guttiformis</name>
    <dbReference type="NCBI Taxonomy" id="74349"/>
    <lineage>
        <taxon>Bacteria</taxon>
        <taxon>Pseudomonadati</taxon>
        <taxon>Pseudomonadota</taxon>
        <taxon>Alphaproteobacteria</taxon>
        <taxon>Rhodobacterales</taxon>
        <taxon>Roseobacteraceae</taxon>
        <taxon>Sulfitobacter</taxon>
    </lineage>
</organism>
<dbReference type="FunFam" id="3.30.70.360:FF:000001">
    <property type="entry name" value="N-acetyldiaminopimelate deacetylase"/>
    <property type="match status" value="1"/>
</dbReference>
<dbReference type="EMBL" id="RAQK01000001">
    <property type="protein sequence ID" value="RKE96711.1"/>
    <property type="molecule type" value="Genomic_DNA"/>
</dbReference>
<dbReference type="STRING" id="1443111.Z949_3290"/>
<dbReference type="InterPro" id="IPR002933">
    <property type="entry name" value="Peptidase_M20"/>
</dbReference>
<dbReference type="OrthoDB" id="9777385at2"/>
<evidence type="ECO:0000313" key="4">
    <source>
        <dbReference type="EMBL" id="RKE96711.1"/>
    </source>
</evidence>
<dbReference type="Pfam" id="PF01546">
    <property type="entry name" value="Peptidase_M20"/>
    <property type="match status" value="1"/>
</dbReference>
<dbReference type="CDD" id="cd05666">
    <property type="entry name" value="M20_Acy1-like"/>
    <property type="match status" value="1"/>
</dbReference>
<dbReference type="PIRSF" id="PIRSF005962">
    <property type="entry name" value="Pept_M20D_amidohydro"/>
    <property type="match status" value="1"/>
</dbReference>
<dbReference type="RefSeq" id="WP_025063645.1">
    <property type="nucleotide sequence ID" value="NZ_RAQK01000001.1"/>
</dbReference>
<comment type="caution">
    <text evidence="4">The sequence shown here is derived from an EMBL/GenBank/DDBJ whole genome shotgun (WGS) entry which is preliminary data.</text>
</comment>
<sequence length="387" mass="41132">MNILPLIADSTDELTAIFRDLHAHPEIGFTEVRTSAIVADKLREYGVDEVHTGLGKTGVVGLIRGKGQGNRRIGLRADMDALPIHEISGIEYTSTHDGVMHACGHDGHTTMLLGAAKHLAATRDFDGTAIVVFQPAEEGLGGARQMIADGLFEQFPCDEIYGMHNLPNGQIGTVGICKGTAMAGAAFFDIKVTGKGSHAAMPAHSKDALIIAASIATELQTILSRNISPMESCVLSVTQLHAGSAYNVVPEVATLAGTVRYFKDEIYELAASRMKAICEGFAIAHDVTVTLDLRNVFDVLVNDSDLSDAYMEAAAEIVGAENIIERAEPVTGSEDFADMLKLVPGAYCVVGHGGTVSLHNPSFTLDPAILPIGASVMARIVEKRLER</sequence>
<evidence type="ECO:0000259" key="3">
    <source>
        <dbReference type="Pfam" id="PF07687"/>
    </source>
</evidence>
<feature type="binding site" evidence="2">
    <location>
        <position position="138"/>
    </location>
    <ligand>
        <name>Mn(2+)</name>
        <dbReference type="ChEBI" id="CHEBI:29035"/>
        <label>2</label>
    </ligand>
</feature>
<dbReference type="SUPFAM" id="SSF53187">
    <property type="entry name" value="Zn-dependent exopeptidases"/>
    <property type="match status" value="1"/>
</dbReference>
<dbReference type="PANTHER" id="PTHR11014:SF63">
    <property type="entry name" value="METALLOPEPTIDASE, PUTATIVE (AFU_ORTHOLOGUE AFUA_6G09600)-RELATED"/>
    <property type="match status" value="1"/>
</dbReference>
<feature type="binding site" evidence="2">
    <location>
        <position position="359"/>
    </location>
    <ligand>
        <name>Mn(2+)</name>
        <dbReference type="ChEBI" id="CHEBI:29035"/>
        <label>2</label>
    </ligand>
</feature>
<evidence type="ECO:0000256" key="2">
    <source>
        <dbReference type="PIRSR" id="PIRSR005962-1"/>
    </source>
</evidence>
<dbReference type="AlphaFoldDB" id="A0A420DQX1"/>
<evidence type="ECO:0000256" key="1">
    <source>
        <dbReference type="ARBA" id="ARBA00022801"/>
    </source>
</evidence>
<keyword evidence="2" id="KW-0464">Manganese</keyword>
<keyword evidence="1 4" id="KW-0378">Hydrolase</keyword>
<evidence type="ECO:0000313" key="5">
    <source>
        <dbReference type="Proteomes" id="UP000284407"/>
    </source>
</evidence>
<proteinExistence type="predicted"/>
<dbReference type="Pfam" id="PF07687">
    <property type="entry name" value="M20_dimer"/>
    <property type="match status" value="1"/>
</dbReference>
<dbReference type="GO" id="GO:0019877">
    <property type="term" value="P:diaminopimelate biosynthetic process"/>
    <property type="evidence" value="ECO:0007669"/>
    <property type="project" value="UniProtKB-ARBA"/>
</dbReference>
<comment type="cofactor">
    <cofactor evidence="2">
        <name>Mn(2+)</name>
        <dbReference type="ChEBI" id="CHEBI:29035"/>
    </cofactor>
    <text evidence="2">The Mn(2+) ion enhances activity.</text>
</comment>
<dbReference type="Gene3D" id="3.30.70.360">
    <property type="match status" value="1"/>
</dbReference>
<dbReference type="InterPro" id="IPR017439">
    <property type="entry name" value="Amidohydrolase"/>
</dbReference>
<accession>A0A420DQX1</accession>
<protein>
    <submittedName>
        <fullName evidence="4">Hippurate hydrolase</fullName>
    </submittedName>
</protein>
<reference evidence="4 5" key="1">
    <citation type="submission" date="2018-09" db="EMBL/GenBank/DDBJ databases">
        <title>Genomic Encyclopedia of Archaeal and Bacterial Type Strains, Phase II (KMG-II): from individual species to whole genera.</title>
        <authorList>
            <person name="Goeker M."/>
        </authorList>
    </citation>
    <scope>NUCLEOTIDE SEQUENCE [LARGE SCALE GENOMIC DNA]</scope>
    <source>
        <strain evidence="4 5">DSM 11458</strain>
    </source>
</reference>
<dbReference type="Gene3D" id="3.40.630.10">
    <property type="entry name" value="Zn peptidases"/>
    <property type="match status" value="1"/>
</dbReference>
<dbReference type="PANTHER" id="PTHR11014">
    <property type="entry name" value="PEPTIDASE M20 FAMILY MEMBER"/>
    <property type="match status" value="1"/>
</dbReference>
<keyword evidence="5" id="KW-1185">Reference proteome</keyword>
<feature type="binding site" evidence="2">
    <location>
        <position position="164"/>
    </location>
    <ligand>
        <name>Mn(2+)</name>
        <dbReference type="ChEBI" id="CHEBI:29035"/>
        <label>2</label>
    </ligand>
</feature>
<feature type="binding site" evidence="2">
    <location>
        <position position="103"/>
    </location>
    <ligand>
        <name>Mn(2+)</name>
        <dbReference type="ChEBI" id="CHEBI:29035"/>
        <label>2</label>
    </ligand>
</feature>
<dbReference type="Proteomes" id="UP000284407">
    <property type="component" value="Unassembled WGS sequence"/>
</dbReference>